<dbReference type="SMART" id="SM00934">
    <property type="entry name" value="OMPdecase"/>
    <property type="match status" value="1"/>
</dbReference>
<dbReference type="STRING" id="1903181.BTN85_0584"/>
<dbReference type="InterPro" id="IPR014732">
    <property type="entry name" value="OMPdecase"/>
</dbReference>
<evidence type="ECO:0000313" key="9">
    <source>
        <dbReference type="EMBL" id="OKY78099.1"/>
    </source>
</evidence>
<keyword evidence="2 5" id="KW-0210">Decarboxylase</keyword>
<dbReference type="InterPro" id="IPR047595">
    <property type="entry name" value="OMPdecase_arc"/>
</dbReference>
<dbReference type="Proteomes" id="UP000185744">
    <property type="component" value="Unassembled WGS sequence"/>
</dbReference>
<evidence type="ECO:0000256" key="7">
    <source>
        <dbReference type="PIRSR" id="PIRSR614732-2"/>
    </source>
</evidence>
<evidence type="ECO:0000256" key="2">
    <source>
        <dbReference type="ARBA" id="ARBA00022793"/>
    </source>
</evidence>
<keyword evidence="3 5" id="KW-0665">Pyrimidine biosynthesis</keyword>
<dbReference type="GO" id="GO:0005829">
    <property type="term" value="C:cytosol"/>
    <property type="evidence" value="ECO:0007669"/>
    <property type="project" value="TreeGrafter"/>
</dbReference>
<feature type="active site" description="For OMPdecase activity" evidence="6">
    <location>
        <position position="62"/>
    </location>
</feature>
<proteinExistence type="inferred from homology"/>
<feature type="binding site" evidence="5 7">
    <location>
        <position position="191"/>
    </location>
    <ligand>
        <name>substrate</name>
    </ligand>
</feature>
<feature type="binding site" evidence="5">
    <location>
        <begin position="60"/>
        <end position="69"/>
    </location>
    <ligand>
        <name>substrate</name>
    </ligand>
</feature>
<dbReference type="EC" id="4.1.1.23" evidence="5"/>
<evidence type="ECO:0000256" key="6">
    <source>
        <dbReference type="PIRSR" id="PIRSR614732-1"/>
    </source>
</evidence>
<evidence type="ECO:0000313" key="10">
    <source>
        <dbReference type="Proteomes" id="UP000185744"/>
    </source>
</evidence>
<feature type="binding site" evidence="5 7">
    <location>
        <position position="192"/>
    </location>
    <ligand>
        <name>substrate</name>
    </ligand>
</feature>
<reference evidence="9" key="1">
    <citation type="submission" date="2016-12" db="EMBL/GenBank/DDBJ databases">
        <title>Discovery of methanogenic haloarchaea.</title>
        <authorList>
            <person name="Sorokin D.Y."/>
            <person name="Makarova K.S."/>
            <person name="Abbas B."/>
            <person name="Ferrer M."/>
            <person name="Golyshin P.N."/>
        </authorList>
    </citation>
    <scope>NUCLEOTIDE SEQUENCE [LARGE SCALE GENOMIC DNA]</scope>
    <source>
        <strain evidence="9">HMET1</strain>
    </source>
</reference>
<comment type="pathway">
    <text evidence="1 5">Pyrimidine metabolism; UMP biosynthesis via de novo pathway; UMP from orotate: step 2/2.</text>
</comment>
<dbReference type="CDD" id="cd04725">
    <property type="entry name" value="OMP_decarboxylase_like"/>
    <property type="match status" value="1"/>
</dbReference>
<evidence type="ECO:0000259" key="8">
    <source>
        <dbReference type="SMART" id="SM00934"/>
    </source>
</evidence>
<feature type="binding site" evidence="5">
    <location>
        <begin position="168"/>
        <end position="178"/>
    </location>
    <ligand>
        <name>substrate</name>
    </ligand>
</feature>
<protein>
    <recommendedName>
        <fullName evidence="5">Orotidine 5'-phosphate decarboxylase</fullName>
        <ecNumber evidence="5">4.1.1.23</ecNumber>
    </recommendedName>
    <alternativeName>
        <fullName evidence="5">OMP decarboxylase</fullName>
        <shortName evidence="5">OMPDCase</shortName>
        <shortName evidence="5">OMPdecase</shortName>
    </alternativeName>
</protein>
<dbReference type="NCBIfam" id="TIGR01740">
    <property type="entry name" value="pyrF"/>
    <property type="match status" value="1"/>
</dbReference>
<dbReference type="UniPathway" id="UPA00070">
    <property type="reaction ID" value="UER00120"/>
</dbReference>
<dbReference type="PANTHER" id="PTHR32119">
    <property type="entry name" value="OROTIDINE 5'-PHOSPHATE DECARBOXYLASE"/>
    <property type="match status" value="1"/>
</dbReference>
<dbReference type="InterPro" id="IPR011060">
    <property type="entry name" value="RibuloseP-bd_barrel"/>
</dbReference>
<evidence type="ECO:0000256" key="5">
    <source>
        <dbReference type="HAMAP-Rule" id="MF_01200"/>
    </source>
</evidence>
<dbReference type="Pfam" id="PF00215">
    <property type="entry name" value="OMPdecase"/>
    <property type="match status" value="1"/>
</dbReference>
<feature type="domain" description="Orotidine 5'-phosphate decarboxylase" evidence="8">
    <location>
        <begin position="6"/>
        <end position="207"/>
    </location>
</feature>
<keyword evidence="4 5" id="KW-0456">Lyase</keyword>
<evidence type="ECO:0000256" key="4">
    <source>
        <dbReference type="ARBA" id="ARBA00023239"/>
    </source>
</evidence>
<dbReference type="GO" id="GO:0004590">
    <property type="term" value="F:orotidine-5'-phosphate decarboxylase activity"/>
    <property type="evidence" value="ECO:0007669"/>
    <property type="project" value="UniProtKB-UniRule"/>
</dbReference>
<feature type="active site" description="For OMPdecase activity" evidence="6">
    <location>
        <position position="65"/>
    </location>
</feature>
<dbReference type="InterPro" id="IPR013785">
    <property type="entry name" value="Aldolase_TIM"/>
</dbReference>
<keyword evidence="10" id="KW-1185">Reference proteome</keyword>
<dbReference type="AlphaFoldDB" id="A0A1Q6DUP7"/>
<comment type="function">
    <text evidence="5">Catalyzes the decarboxylation of orotidine 5'-monophosphate (OMP) to uridine 5'-monophosphate (UMP).</text>
</comment>
<comment type="caution">
    <text evidence="9">The sequence shown here is derived from an EMBL/GenBank/DDBJ whole genome shotgun (WGS) entry which is preliminary data.</text>
</comment>
<comment type="subunit">
    <text evidence="5">Homodimer.</text>
</comment>
<name>A0A1Q6DUP7_METT1</name>
<dbReference type="SUPFAM" id="SSF51366">
    <property type="entry name" value="Ribulose-phoshate binding barrel"/>
    <property type="match status" value="1"/>
</dbReference>
<dbReference type="FunCoup" id="A0A1Q6DUP7">
    <property type="interactions" value="78"/>
</dbReference>
<dbReference type="HAMAP" id="MF_01200_A">
    <property type="entry name" value="OMPdecase_type1_A"/>
    <property type="match status" value="1"/>
</dbReference>
<evidence type="ECO:0000256" key="1">
    <source>
        <dbReference type="ARBA" id="ARBA00004861"/>
    </source>
</evidence>
<dbReference type="EMBL" id="MSDW01000001">
    <property type="protein sequence ID" value="OKY78099.1"/>
    <property type="molecule type" value="Genomic_DNA"/>
</dbReference>
<dbReference type="NCBIfam" id="NF010386">
    <property type="entry name" value="PRK13813.1"/>
    <property type="match status" value="1"/>
</dbReference>
<feature type="binding site" evidence="5 7">
    <location>
        <position position="34"/>
    </location>
    <ligand>
        <name>substrate</name>
    </ligand>
</feature>
<dbReference type="Gene3D" id="3.20.20.70">
    <property type="entry name" value="Aldolase class I"/>
    <property type="match status" value="1"/>
</dbReference>
<feature type="binding site" evidence="5 7">
    <location>
        <position position="117"/>
    </location>
    <ligand>
        <name>substrate</name>
    </ligand>
</feature>
<dbReference type="InParanoid" id="A0A1Q6DUP7"/>
<accession>A0A1Q6DUP7</accession>
<organism evidence="9 10">
    <name type="scientific">Methanohalarchaeum thermophilum</name>
    <dbReference type="NCBI Taxonomy" id="1903181"/>
    <lineage>
        <taxon>Archaea</taxon>
        <taxon>Methanobacteriati</taxon>
        <taxon>Methanobacteriota</taxon>
        <taxon>Methanonatronarchaeia</taxon>
        <taxon>Methanonatronarchaeales</taxon>
        <taxon>Methanonatronarchaeaceae</taxon>
        <taxon>Candidatus Methanohalarchaeum</taxon>
    </lineage>
</organism>
<comment type="catalytic activity">
    <reaction evidence="5">
        <text>orotidine 5'-phosphate + H(+) = UMP + CO2</text>
        <dbReference type="Rhea" id="RHEA:11596"/>
        <dbReference type="ChEBI" id="CHEBI:15378"/>
        <dbReference type="ChEBI" id="CHEBI:16526"/>
        <dbReference type="ChEBI" id="CHEBI:57538"/>
        <dbReference type="ChEBI" id="CHEBI:57865"/>
        <dbReference type="EC" id="4.1.1.23"/>
    </reaction>
</comment>
<comment type="similarity">
    <text evidence="5">Belongs to the OMP decarboxylase family. Type 1 subfamily.</text>
</comment>
<dbReference type="PANTHER" id="PTHR32119:SF2">
    <property type="entry name" value="OROTIDINE 5'-PHOSPHATE DECARBOXYLASE"/>
    <property type="match status" value="1"/>
</dbReference>
<dbReference type="GO" id="GO:0044205">
    <property type="term" value="P:'de novo' UMP biosynthetic process"/>
    <property type="evidence" value="ECO:0007669"/>
    <property type="project" value="UniProtKB-UniRule"/>
</dbReference>
<evidence type="ECO:0000256" key="3">
    <source>
        <dbReference type="ARBA" id="ARBA00022975"/>
    </source>
</evidence>
<dbReference type="GO" id="GO:0006207">
    <property type="term" value="P:'de novo' pyrimidine nucleobase biosynthetic process"/>
    <property type="evidence" value="ECO:0007669"/>
    <property type="project" value="InterPro"/>
</dbReference>
<sequence>MQKQNGLIFAADLKERRKTLNLTRKISDYIDAVKVNYPLVLSTGAEIISDLSDITDVIADFKLADVPHINSRISKIAFNKGASAVICHAFTGEESLKSCTKTASEFDGEVYSVVNMSHPGSEDVMDSSLPKLCEISKKADIDGVIAPGNQPDKIEMIKNKIDTKILSPGIGAQGGKGKKAISAGADYIIVGRSIYDSTDPVKSAKKIRDNIKMYYSNE</sequence>
<dbReference type="InterPro" id="IPR001754">
    <property type="entry name" value="OMPdeCOase_dom"/>
</dbReference>
<gene>
    <name evidence="5" type="primary">pyrF</name>
    <name evidence="9" type="ORF">BTN85_0584</name>
</gene>
<feature type="active site" description="Proton donor" evidence="5">
    <location>
        <position position="62"/>
    </location>
</feature>
<feature type="binding site" evidence="5 7">
    <location>
        <position position="12"/>
    </location>
    <ligand>
        <name>substrate</name>
    </ligand>
</feature>
<feature type="active site" description="For OMPdecase activity" evidence="6">
    <location>
        <position position="60"/>
    </location>
</feature>